<dbReference type="Proteomes" id="UP000250235">
    <property type="component" value="Unassembled WGS sequence"/>
</dbReference>
<keyword evidence="6" id="KW-0539">Nucleus</keyword>
<dbReference type="GO" id="GO:0003677">
    <property type="term" value="F:DNA binding"/>
    <property type="evidence" value="ECO:0007669"/>
    <property type="project" value="UniProtKB-KW"/>
</dbReference>
<proteinExistence type="predicted"/>
<comment type="subcellular location">
    <subcellularLocation>
        <location evidence="1">Nucleus</location>
    </subcellularLocation>
</comment>
<dbReference type="AlphaFoldDB" id="A0A2Z7BS50"/>
<feature type="domain" description="HTH myb-type" evidence="9">
    <location>
        <begin position="67"/>
        <end position="115"/>
    </location>
</feature>
<dbReference type="OrthoDB" id="2143914at2759"/>
<dbReference type="PROSITE" id="PS51294">
    <property type="entry name" value="HTH_MYB"/>
    <property type="match status" value="2"/>
</dbReference>
<dbReference type="InterPro" id="IPR001005">
    <property type="entry name" value="SANT/Myb"/>
</dbReference>
<dbReference type="PANTHER" id="PTHR48000:SF67">
    <property type="entry name" value="MYB-LIKE DNA-BINDING DOMAIN CONTAINING PROTEIN, EXPRESSED"/>
    <property type="match status" value="1"/>
</dbReference>
<dbReference type="FunFam" id="1.10.10.60:FF:000015">
    <property type="entry name" value="Transcription factor RAX3"/>
    <property type="match status" value="1"/>
</dbReference>
<feature type="compositionally biased region" description="Polar residues" evidence="7">
    <location>
        <begin position="167"/>
        <end position="185"/>
    </location>
</feature>
<evidence type="ECO:0000313" key="10">
    <source>
        <dbReference type="EMBL" id="KZV37214.1"/>
    </source>
</evidence>
<feature type="domain" description="Myb-like" evidence="8">
    <location>
        <begin position="9"/>
        <end position="62"/>
    </location>
</feature>
<dbReference type="PANTHER" id="PTHR48000">
    <property type="entry name" value="OS09G0431300 PROTEIN"/>
    <property type="match status" value="1"/>
</dbReference>
<keyword evidence="3" id="KW-0805">Transcription regulation</keyword>
<evidence type="ECO:0000256" key="5">
    <source>
        <dbReference type="ARBA" id="ARBA00023163"/>
    </source>
</evidence>
<dbReference type="SUPFAM" id="SSF46689">
    <property type="entry name" value="Homeodomain-like"/>
    <property type="match status" value="1"/>
</dbReference>
<feature type="region of interest" description="Disordered" evidence="7">
    <location>
        <begin position="167"/>
        <end position="187"/>
    </location>
</feature>
<dbReference type="Pfam" id="PF00249">
    <property type="entry name" value="Myb_DNA-binding"/>
    <property type="match status" value="2"/>
</dbReference>
<feature type="domain" description="HTH myb-type" evidence="9">
    <location>
        <begin position="9"/>
        <end position="66"/>
    </location>
</feature>
<evidence type="ECO:0000259" key="8">
    <source>
        <dbReference type="PROSITE" id="PS50090"/>
    </source>
</evidence>
<evidence type="ECO:0000256" key="1">
    <source>
        <dbReference type="ARBA" id="ARBA00004123"/>
    </source>
</evidence>
<dbReference type="CDD" id="cd00167">
    <property type="entry name" value="SANT"/>
    <property type="match status" value="2"/>
</dbReference>
<dbReference type="SMART" id="SM00717">
    <property type="entry name" value="SANT"/>
    <property type="match status" value="2"/>
</dbReference>
<name>A0A2Z7BS50_9LAMI</name>
<dbReference type="InterPro" id="IPR017930">
    <property type="entry name" value="Myb_dom"/>
</dbReference>
<evidence type="ECO:0000256" key="6">
    <source>
        <dbReference type="ARBA" id="ARBA00023242"/>
    </source>
</evidence>
<evidence type="ECO:0000256" key="2">
    <source>
        <dbReference type="ARBA" id="ARBA00022737"/>
    </source>
</evidence>
<sequence>MGRSPCCDKTKVKRGSWSPEEDATLKEYLHKHGTGGSWIALPQKAGLERCGKSCRLRWLNYLRPDIKHGAFTQEEEKTIFNLYNILGSRHASSHLPGRTDNDVKNYWNTKLKKKVLAERSSSPTTCTAATSVAAATSTSATSIAIAGKTATFQASMNTLAPVPTYSTSFPPNTTTRPSTISNDPDNSPIPRFVCKDSNEHLNHNITSTYSQSPQDSCTLMQSTLEMDEYYGIKGIPVDEYSYEVLSCLWSSMEAIEVESNAEFARLFPF</sequence>
<keyword evidence="5" id="KW-0804">Transcription</keyword>
<protein>
    <submittedName>
        <fullName evidence="10">Uncharacterized protein</fullName>
    </submittedName>
</protein>
<evidence type="ECO:0000256" key="4">
    <source>
        <dbReference type="ARBA" id="ARBA00023125"/>
    </source>
</evidence>
<keyword evidence="11" id="KW-1185">Reference proteome</keyword>
<accession>A0A2Z7BS50</accession>
<evidence type="ECO:0000259" key="9">
    <source>
        <dbReference type="PROSITE" id="PS51294"/>
    </source>
</evidence>
<evidence type="ECO:0000256" key="7">
    <source>
        <dbReference type="SAM" id="MobiDB-lite"/>
    </source>
</evidence>
<dbReference type="GO" id="GO:0005634">
    <property type="term" value="C:nucleus"/>
    <property type="evidence" value="ECO:0007669"/>
    <property type="project" value="UniProtKB-SubCell"/>
</dbReference>
<gene>
    <name evidence="10" type="ORF">F511_04633</name>
</gene>
<feature type="domain" description="Myb-like" evidence="8">
    <location>
        <begin position="63"/>
        <end position="111"/>
    </location>
</feature>
<evidence type="ECO:0000313" key="11">
    <source>
        <dbReference type="Proteomes" id="UP000250235"/>
    </source>
</evidence>
<keyword evidence="4" id="KW-0238">DNA-binding</keyword>
<dbReference type="EMBL" id="KV003151">
    <property type="protein sequence ID" value="KZV37214.1"/>
    <property type="molecule type" value="Genomic_DNA"/>
</dbReference>
<evidence type="ECO:0000256" key="3">
    <source>
        <dbReference type="ARBA" id="ARBA00023015"/>
    </source>
</evidence>
<keyword evidence="2" id="KW-0677">Repeat</keyword>
<organism evidence="10 11">
    <name type="scientific">Dorcoceras hygrometricum</name>
    <dbReference type="NCBI Taxonomy" id="472368"/>
    <lineage>
        <taxon>Eukaryota</taxon>
        <taxon>Viridiplantae</taxon>
        <taxon>Streptophyta</taxon>
        <taxon>Embryophyta</taxon>
        <taxon>Tracheophyta</taxon>
        <taxon>Spermatophyta</taxon>
        <taxon>Magnoliopsida</taxon>
        <taxon>eudicotyledons</taxon>
        <taxon>Gunneridae</taxon>
        <taxon>Pentapetalae</taxon>
        <taxon>asterids</taxon>
        <taxon>lamiids</taxon>
        <taxon>Lamiales</taxon>
        <taxon>Gesneriaceae</taxon>
        <taxon>Didymocarpoideae</taxon>
        <taxon>Trichosporeae</taxon>
        <taxon>Loxocarpinae</taxon>
        <taxon>Dorcoceras</taxon>
    </lineage>
</organism>
<reference evidence="10 11" key="1">
    <citation type="journal article" date="2015" name="Proc. Natl. Acad. Sci. U.S.A.">
        <title>The resurrection genome of Boea hygrometrica: A blueprint for survival of dehydration.</title>
        <authorList>
            <person name="Xiao L."/>
            <person name="Yang G."/>
            <person name="Zhang L."/>
            <person name="Yang X."/>
            <person name="Zhao S."/>
            <person name="Ji Z."/>
            <person name="Zhou Q."/>
            <person name="Hu M."/>
            <person name="Wang Y."/>
            <person name="Chen M."/>
            <person name="Xu Y."/>
            <person name="Jin H."/>
            <person name="Xiao X."/>
            <person name="Hu G."/>
            <person name="Bao F."/>
            <person name="Hu Y."/>
            <person name="Wan P."/>
            <person name="Li L."/>
            <person name="Deng X."/>
            <person name="Kuang T."/>
            <person name="Xiang C."/>
            <person name="Zhu J.K."/>
            <person name="Oliver M.J."/>
            <person name="He Y."/>
        </authorList>
    </citation>
    <scope>NUCLEOTIDE SEQUENCE [LARGE SCALE GENOMIC DNA]</scope>
    <source>
        <strain evidence="11">cv. XS01</strain>
    </source>
</reference>
<dbReference type="InterPro" id="IPR009057">
    <property type="entry name" value="Homeodomain-like_sf"/>
</dbReference>
<dbReference type="PROSITE" id="PS50090">
    <property type="entry name" value="MYB_LIKE"/>
    <property type="match status" value="2"/>
</dbReference>
<dbReference type="Gene3D" id="1.10.10.60">
    <property type="entry name" value="Homeodomain-like"/>
    <property type="match status" value="2"/>
</dbReference>